<protein>
    <submittedName>
        <fullName evidence="1">Uncharacterized protein</fullName>
    </submittedName>
</protein>
<name>A0A485BV42_KLUCR</name>
<dbReference type="EMBL" id="CAADJD010000023">
    <property type="protein sequence ID" value="VFS76881.1"/>
    <property type="molecule type" value="Genomic_DNA"/>
</dbReference>
<keyword evidence="2" id="KW-1185">Reference proteome</keyword>
<accession>A0A485BV42</accession>
<dbReference type="Proteomes" id="UP000401081">
    <property type="component" value="Unassembled WGS sequence"/>
</dbReference>
<evidence type="ECO:0000313" key="2">
    <source>
        <dbReference type="Proteomes" id="UP000401081"/>
    </source>
</evidence>
<dbReference type="AlphaFoldDB" id="A0A485BV42"/>
<sequence length="71" mass="7892">MFYTRHTSSCLCVGYARSPQSRTPVRSWGFTPLPPFCNSNYFGYSTSLNAADGTTNGRFAPFHSLALRAYS</sequence>
<reference evidence="1 2" key="1">
    <citation type="submission" date="2019-03" db="EMBL/GenBank/DDBJ databases">
        <authorList>
            <consortium name="Pathogen Informatics"/>
        </authorList>
    </citation>
    <scope>NUCLEOTIDE SEQUENCE [LARGE SCALE GENOMIC DNA]</scope>
    <source>
        <strain evidence="1 2">NCTC12993</strain>
    </source>
</reference>
<gene>
    <name evidence="1" type="ORF">NCTC12993_05496</name>
</gene>
<proteinExistence type="predicted"/>
<evidence type="ECO:0000313" key="1">
    <source>
        <dbReference type="EMBL" id="VFS76881.1"/>
    </source>
</evidence>
<organism evidence="1 2">
    <name type="scientific">Kluyvera cryocrescens</name>
    <name type="common">Kluyvera citrophila</name>
    <dbReference type="NCBI Taxonomy" id="580"/>
    <lineage>
        <taxon>Bacteria</taxon>
        <taxon>Pseudomonadati</taxon>
        <taxon>Pseudomonadota</taxon>
        <taxon>Gammaproteobacteria</taxon>
        <taxon>Enterobacterales</taxon>
        <taxon>Enterobacteriaceae</taxon>
        <taxon>Kluyvera</taxon>
    </lineage>
</organism>